<dbReference type="AlphaFoldDB" id="A0A480AUK4"/>
<dbReference type="PANTHER" id="PTHR31480">
    <property type="entry name" value="BIFUNCTIONAL LYCOPENE CYCLASE/PHYTOENE SYNTHASE"/>
    <property type="match status" value="1"/>
</dbReference>
<dbReference type="InterPro" id="IPR033904">
    <property type="entry name" value="Trans_IPPS_HH"/>
</dbReference>
<evidence type="ECO:0000256" key="1">
    <source>
        <dbReference type="ARBA" id="ARBA00004684"/>
    </source>
</evidence>
<dbReference type="SFLD" id="SFLDG01018">
    <property type="entry name" value="Squalene/Phytoene_Synthase_Lik"/>
    <property type="match status" value="1"/>
</dbReference>
<name>A0A480AUK4_9BURK</name>
<dbReference type="RefSeq" id="WP_137735086.1">
    <property type="nucleotide sequence ID" value="NZ_BJCL01000016.1"/>
</dbReference>
<dbReference type="SFLD" id="SFLDS00005">
    <property type="entry name" value="Isoprenoid_Synthase_Type_I"/>
    <property type="match status" value="1"/>
</dbReference>
<dbReference type="InterPro" id="IPR019845">
    <property type="entry name" value="Squalene/phytoene_synthase_CS"/>
</dbReference>
<comment type="pathway">
    <text evidence="1">Carotenoid biosynthesis; phytoene biosynthesis.</text>
</comment>
<dbReference type="GO" id="GO:0016117">
    <property type="term" value="P:carotenoid biosynthetic process"/>
    <property type="evidence" value="ECO:0007669"/>
    <property type="project" value="UniProtKB-KW"/>
</dbReference>
<dbReference type="GO" id="GO:0004311">
    <property type="term" value="F:geranylgeranyl diphosphate synthase activity"/>
    <property type="evidence" value="ECO:0007669"/>
    <property type="project" value="InterPro"/>
</dbReference>
<evidence type="ECO:0000256" key="2">
    <source>
        <dbReference type="ARBA" id="ARBA00006251"/>
    </source>
</evidence>
<comment type="similarity">
    <text evidence="2">Belongs to the phytoene/squalene synthase family.</text>
</comment>
<dbReference type="SFLD" id="SFLDG01212">
    <property type="entry name" value="Phytoene_synthase_like"/>
    <property type="match status" value="1"/>
</dbReference>
<proteinExistence type="inferred from homology"/>
<organism evidence="6 7">
    <name type="scientific">Pseudaquabacterium pictum</name>
    <dbReference type="NCBI Taxonomy" id="2315236"/>
    <lineage>
        <taxon>Bacteria</taxon>
        <taxon>Pseudomonadati</taxon>
        <taxon>Pseudomonadota</taxon>
        <taxon>Betaproteobacteria</taxon>
        <taxon>Burkholderiales</taxon>
        <taxon>Sphaerotilaceae</taxon>
        <taxon>Pseudaquabacterium</taxon>
    </lineage>
</organism>
<evidence type="ECO:0000313" key="6">
    <source>
        <dbReference type="EMBL" id="GCL65369.1"/>
    </source>
</evidence>
<dbReference type="Proteomes" id="UP000301751">
    <property type="component" value="Unassembled WGS sequence"/>
</dbReference>
<dbReference type="PROSITE" id="PS01044">
    <property type="entry name" value="SQUALEN_PHYTOEN_SYN_1"/>
    <property type="match status" value="1"/>
</dbReference>
<evidence type="ECO:0000256" key="3">
    <source>
        <dbReference type="ARBA" id="ARBA00022679"/>
    </source>
</evidence>
<dbReference type="InterPro" id="IPR044843">
    <property type="entry name" value="Trans_IPPS_bact-type"/>
</dbReference>
<keyword evidence="3" id="KW-0808">Transferase</keyword>
<keyword evidence="7" id="KW-1185">Reference proteome</keyword>
<comment type="cofactor">
    <cofactor evidence="5">
        <name>ATP</name>
        <dbReference type="ChEBI" id="CHEBI:30616"/>
    </cofactor>
</comment>
<evidence type="ECO:0000256" key="4">
    <source>
        <dbReference type="ARBA" id="ARBA00022746"/>
    </source>
</evidence>
<gene>
    <name evidence="6" type="ORF">AQPW35_44500</name>
</gene>
<dbReference type="OrthoDB" id="9807580at2"/>
<dbReference type="SUPFAM" id="SSF48576">
    <property type="entry name" value="Terpenoid synthases"/>
    <property type="match status" value="1"/>
</dbReference>
<comment type="caution">
    <text evidence="6">The sequence shown here is derived from an EMBL/GenBank/DDBJ whole genome shotgun (WGS) entry which is preliminary data.</text>
</comment>
<dbReference type="FunFam" id="1.10.600.10:FF:000020">
    <property type="entry name" value="Phytoene synthase"/>
    <property type="match status" value="1"/>
</dbReference>
<accession>A0A480AUK4</accession>
<dbReference type="InterPro" id="IPR008949">
    <property type="entry name" value="Isoprenoid_synthase_dom_sf"/>
</dbReference>
<dbReference type="PROSITE" id="PS01045">
    <property type="entry name" value="SQUALEN_PHYTOEN_SYN_2"/>
    <property type="match status" value="1"/>
</dbReference>
<keyword evidence="4" id="KW-0125">Carotenoid biosynthesis</keyword>
<evidence type="ECO:0000313" key="7">
    <source>
        <dbReference type="Proteomes" id="UP000301751"/>
    </source>
</evidence>
<dbReference type="EMBL" id="BJCL01000016">
    <property type="protein sequence ID" value="GCL65369.1"/>
    <property type="molecule type" value="Genomic_DNA"/>
</dbReference>
<dbReference type="Gene3D" id="1.10.600.10">
    <property type="entry name" value="Farnesyl Diphosphate Synthase"/>
    <property type="match status" value="1"/>
</dbReference>
<dbReference type="InterPro" id="IPR002060">
    <property type="entry name" value="Squ/phyt_synthse"/>
</dbReference>
<evidence type="ECO:0000256" key="5">
    <source>
        <dbReference type="ARBA" id="ARBA00053028"/>
    </source>
</evidence>
<dbReference type="CDD" id="cd00683">
    <property type="entry name" value="Trans_IPPS_HH"/>
    <property type="match status" value="1"/>
</dbReference>
<dbReference type="Pfam" id="PF00494">
    <property type="entry name" value="SQS_PSY"/>
    <property type="match status" value="1"/>
</dbReference>
<sequence>MDEARDLAACKQLLANGSRTFLAASKLLPAAVRDPACALYAFCRLADDEVDGQTGGGTPHAADDAAARIAASQAVGRLRKRLDSIYAGRPGPEAADRALAAVVRRFDIPAVLPHALIEGFEWDAAGRRYETLHEVQAYAARVAGTVGAMMALLMGVRSAAGLARACDLGVAMQLSNIARDVGEDARLGRLYLPRQWLREAGLCPDRWLAEPRHSPALGAVVQRLLREADALYTRVDAGVAALPLGCRPGINAARFLYAQIGLEVERQGLNAVDRRAVVSRRRKATSLLRAMLTLMPDDSWRPQPPLPATRYLVEAVTGPLHDGHFVPPAPKRLAAVVALFDRLERRDRGWNMAEGNAMAGGAE</sequence>
<reference evidence="7" key="1">
    <citation type="submission" date="2019-03" db="EMBL/GenBank/DDBJ databases">
        <title>Aquabacterium pictum sp.nov., the first bacteriochlorophyll a-containing freshwater bacterium in the genus Aquabacterium of the class Betaproteobacteria.</title>
        <authorList>
            <person name="Hirose S."/>
            <person name="Tank M."/>
            <person name="Hara E."/>
            <person name="Tamaki H."/>
            <person name="Takaichi S."/>
            <person name="Haruta S."/>
            <person name="Hanada S."/>
        </authorList>
    </citation>
    <scope>NUCLEOTIDE SEQUENCE [LARGE SCALE GENOMIC DNA]</scope>
    <source>
        <strain evidence="7">W35</strain>
    </source>
</reference>
<protein>
    <submittedName>
        <fullName evidence="6">Phytoene synthase</fullName>
    </submittedName>
</protein>
<dbReference type="GO" id="GO:0051996">
    <property type="term" value="F:squalene synthase [NAD(P)H] activity"/>
    <property type="evidence" value="ECO:0007669"/>
    <property type="project" value="InterPro"/>
</dbReference>